<dbReference type="Gene3D" id="3.40.390.10">
    <property type="entry name" value="Collagenase (Catalytic Domain)"/>
    <property type="match status" value="1"/>
</dbReference>
<dbReference type="InterPro" id="IPR036365">
    <property type="entry name" value="PGBD-like_sf"/>
</dbReference>
<comment type="cofactor">
    <cofactor evidence="11">
        <name>Zn(2+)</name>
        <dbReference type="ChEBI" id="CHEBI:29105"/>
    </cofactor>
    <text evidence="11">Binds 2 Zn(2+) ions per subunit.</text>
</comment>
<feature type="binding site" evidence="11">
    <location>
        <position position="300"/>
    </location>
    <ligand>
        <name>Zn(2+)</name>
        <dbReference type="ChEBI" id="CHEBI:29105"/>
        <label>2</label>
        <note>catalytic</note>
    </ligand>
</feature>
<name>A0AAV3QHV2_LITER</name>
<evidence type="ECO:0000256" key="9">
    <source>
        <dbReference type="ARBA" id="ARBA00023180"/>
    </source>
</evidence>
<feature type="compositionally biased region" description="Polar residues" evidence="13">
    <location>
        <begin position="325"/>
        <end position="342"/>
    </location>
</feature>
<dbReference type="InterPro" id="IPR024079">
    <property type="entry name" value="MetalloPept_cat_dom_sf"/>
</dbReference>
<evidence type="ECO:0000256" key="3">
    <source>
        <dbReference type="ARBA" id="ARBA00022723"/>
    </source>
</evidence>
<feature type="domain" description="Peptidase metallopeptidase" evidence="15">
    <location>
        <begin position="161"/>
        <end position="327"/>
    </location>
</feature>
<dbReference type="Pfam" id="PF00413">
    <property type="entry name" value="Peptidase_M10"/>
    <property type="match status" value="1"/>
</dbReference>
<feature type="short sequence motif" description="Cysteine switch" evidence="12">
    <location>
        <begin position="121"/>
        <end position="153"/>
    </location>
</feature>
<dbReference type="Pfam" id="PF01471">
    <property type="entry name" value="PG_binding_1"/>
    <property type="match status" value="1"/>
</dbReference>
<dbReference type="SUPFAM" id="SSF47090">
    <property type="entry name" value="PGBD-like"/>
    <property type="match status" value="1"/>
</dbReference>
<evidence type="ECO:0000259" key="15">
    <source>
        <dbReference type="SMART" id="SM00235"/>
    </source>
</evidence>
<feature type="binding site" evidence="11">
    <location>
        <position position="282"/>
    </location>
    <ligand>
        <name>Zn(2+)</name>
        <dbReference type="ChEBI" id="CHEBI:29105"/>
        <label>2</label>
        <note>catalytic</note>
    </ligand>
</feature>
<dbReference type="GO" id="GO:0004222">
    <property type="term" value="F:metalloendopeptidase activity"/>
    <property type="evidence" value="ECO:0007669"/>
    <property type="project" value="InterPro"/>
</dbReference>
<evidence type="ECO:0000256" key="5">
    <source>
        <dbReference type="ARBA" id="ARBA00022801"/>
    </source>
</evidence>
<dbReference type="InterPro" id="IPR006026">
    <property type="entry name" value="Peptidase_Metallo"/>
</dbReference>
<evidence type="ECO:0000313" key="17">
    <source>
        <dbReference type="Proteomes" id="UP001454036"/>
    </source>
</evidence>
<feature type="binding site" evidence="11">
    <location>
        <position position="227"/>
    </location>
    <ligand>
        <name>Zn(2+)</name>
        <dbReference type="ChEBI" id="CHEBI:29105"/>
        <label>1</label>
    </ligand>
</feature>
<keyword evidence="11" id="KW-0106">Calcium</keyword>
<feature type="binding site" evidence="11">
    <location>
        <position position="255"/>
    </location>
    <ligand>
        <name>Ca(2+)</name>
        <dbReference type="ChEBI" id="CHEBI:29108"/>
        <label>1</label>
    </ligand>
</feature>
<keyword evidence="5" id="KW-0378">Hydrolase</keyword>
<dbReference type="GO" id="GO:0030574">
    <property type="term" value="P:collagen catabolic process"/>
    <property type="evidence" value="ECO:0007669"/>
    <property type="project" value="TreeGrafter"/>
</dbReference>
<evidence type="ECO:0000256" key="6">
    <source>
        <dbReference type="ARBA" id="ARBA00022833"/>
    </source>
</evidence>
<evidence type="ECO:0000256" key="12">
    <source>
        <dbReference type="PIRSR" id="PIRSR621190-5"/>
    </source>
</evidence>
<dbReference type="AlphaFoldDB" id="A0AAV3QHV2"/>
<keyword evidence="9" id="KW-0325">Glycoprotein</keyword>
<dbReference type="InterPro" id="IPR001818">
    <property type="entry name" value="Pept_M10_metallopeptidase"/>
</dbReference>
<keyword evidence="4 14" id="KW-0732">Signal</keyword>
<evidence type="ECO:0000256" key="7">
    <source>
        <dbReference type="ARBA" id="ARBA00023049"/>
    </source>
</evidence>
<keyword evidence="7 16" id="KW-0482">Metalloprotease</keyword>
<dbReference type="PRINTS" id="PR00138">
    <property type="entry name" value="MATRIXIN"/>
</dbReference>
<keyword evidence="3 11" id="KW-0479">Metal-binding</keyword>
<evidence type="ECO:0000256" key="13">
    <source>
        <dbReference type="SAM" id="MobiDB-lite"/>
    </source>
</evidence>
<evidence type="ECO:0000256" key="8">
    <source>
        <dbReference type="ARBA" id="ARBA00023145"/>
    </source>
</evidence>
<proteinExistence type="inferred from homology"/>
<feature type="binding site" evidence="11">
    <location>
        <position position="286"/>
    </location>
    <ligand>
        <name>Zn(2+)</name>
        <dbReference type="ChEBI" id="CHEBI:29105"/>
        <label>2</label>
        <note>catalytic</note>
    </ligand>
</feature>
<feature type="chain" id="PRO_5043551074" evidence="14">
    <location>
        <begin position="26"/>
        <end position="379"/>
    </location>
</feature>
<feature type="signal peptide" evidence="14">
    <location>
        <begin position="1"/>
        <end position="25"/>
    </location>
</feature>
<dbReference type="GO" id="GO:0008270">
    <property type="term" value="F:zinc ion binding"/>
    <property type="evidence" value="ECO:0007669"/>
    <property type="project" value="InterPro"/>
</dbReference>
<evidence type="ECO:0000256" key="10">
    <source>
        <dbReference type="PIRSR" id="PIRSR621190-1"/>
    </source>
</evidence>
<dbReference type="InterPro" id="IPR021158">
    <property type="entry name" value="Pept_M10A_Zn_BS"/>
</dbReference>
<dbReference type="SMART" id="SM00235">
    <property type="entry name" value="ZnMc"/>
    <property type="match status" value="1"/>
</dbReference>
<feature type="binding site" evidence="11">
    <location>
        <position position="250"/>
    </location>
    <ligand>
        <name>Zn(2+)</name>
        <dbReference type="ChEBI" id="CHEBI:29105"/>
        <label>1</label>
    </ligand>
</feature>
<dbReference type="InterPro" id="IPR021190">
    <property type="entry name" value="Pept_M10A"/>
</dbReference>
<organism evidence="16 17">
    <name type="scientific">Lithospermum erythrorhizon</name>
    <name type="common">Purple gromwell</name>
    <name type="synonym">Lithospermum officinale var. erythrorhizon</name>
    <dbReference type="NCBI Taxonomy" id="34254"/>
    <lineage>
        <taxon>Eukaryota</taxon>
        <taxon>Viridiplantae</taxon>
        <taxon>Streptophyta</taxon>
        <taxon>Embryophyta</taxon>
        <taxon>Tracheophyta</taxon>
        <taxon>Spermatophyta</taxon>
        <taxon>Magnoliopsida</taxon>
        <taxon>eudicotyledons</taxon>
        <taxon>Gunneridae</taxon>
        <taxon>Pentapetalae</taxon>
        <taxon>asterids</taxon>
        <taxon>lamiids</taxon>
        <taxon>Boraginales</taxon>
        <taxon>Boraginaceae</taxon>
        <taxon>Boraginoideae</taxon>
        <taxon>Lithospermeae</taxon>
        <taxon>Lithospermum</taxon>
    </lineage>
</organism>
<feature type="binding site" evidence="11">
    <location>
        <position position="215"/>
    </location>
    <ligand>
        <name>Ca(2+)</name>
        <dbReference type="ChEBI" id="CHEBI:29108"/>
        <label>2</label>
    </ligand>
</feature>
<evidence type="ECO:0000256" key="2">
    <source>
        <dbReference type="ARBA" id="ARBA00022670"/>
    </source>
</evidence>
<accession>A0AAV3QHV2</accession>
<keyword evidence="17" id="KW-1185">Reference proteome</keyword>
<keyword evidence="6 11" id="KW-0862">Zinc</keyword>
<comment type="similarity">
    <text evidence="1">Belongs to the peptidase M10A family. Matrix metalloproteinases (MMPs) subfamily.</text>
</comment>
<dbReference type="GO" id="GO:0031012">
    <property type="term" value="C:extracellular matrix"/>
    <property type="evidence" value="ECO:0007669"/>
    <property type="project" value="InterPro"/>
</dbReference>
<dbReference type="InterPro" id="IPR002477">
    <property type="entry name" value="Peptidoglycan-bd-like"/>
</dbReference>
<dbReference type="PANTHER" id="PTHR10201">
    <property type="entry name" value="MATRIX METALLOPROTEINASE"/>
    <property type="match status" value="1"/>
</dbReference>
<dbReference type="EMBL" id="BAABME010004400">
    <property type="protein sequence ID" value="GAA0162230.1"/>
    <property type="molecule type" value="Genomic_DNA"/>
</dbReference>
<comment type="caution">
    <text evidence="16">The sequence shown here is derived from an EMBL/GenBank/DDBJ whole genome shotgun (WGS) entry which is preliminary data.</text>
</comment>
<comment type="cofactor">
    <cofactor evidence="11">
        <name>Ca(2+)</name>
        <dbReference type="ChEBI" id="CHEBI:29108"/>
    </cofactor>
    <text evidence="11">Can bind about 5 Ca(2+) ions per subunit.</text>
</comment>
<feature type="binding site" evidence="11">
    <location>
        <position position="233"/>
    </location>
    <ligand>
        <name>Ca(2+)</name>
        <dbReference type="ChEBI" id="CHEBI:29108"/>
        <label>3</label>
    </ligand>
</feature>
<dbReference type="InterPro" id="IPR033739">
    <property type="entry name" value="M10A_MMP"/>
</dbReference>
<dbReference type="FunFam" id="3.40.390.10:FF:000018">
    <property type="entry name" value="Metalloendoproteinase 1"/>
    <property type="match status" value="1"/>
</dbReference>
<feature type="binding site" description="in inhibited form" evidence="11">
    <location>
        <position position="123"/>
    </location>
    <ligand>
        <name>Zn(2+)</name>
        <dbReference type="ChEBI" id="CHEBI:29105"/>
        <label>2</label>
        <note>catalytic</note>
    </ligand>
</feature>
<keyword evidence="2" id="KW-0645">Protease</keyword>
<evidence type="ECO:0000256" key="14">
    <source>
        <dbReference type="SAM" id="SignalP"/>
    </source>
</evidence>
<feature type="binding site" evidence="11">
    <location>
        <position position="255"/>
    </location>
    <ligand>
        <name>Ca(2+)</name>
        <dbReference type="ChEBI" id="CHEBI:29108"/>
        <label>3</label>
    </ligand>
</feature>
<feature type="active site" evidence="10">
    <location>
        <position position="283"/>
    </location>
</feature>
<dbReference type="PROSITE" id="PS00546">
    <property type="entry name" value="CYSTEINE_SWITCH"/>
    <property type="match status" value="1"/>
</dbReference>
<sequence>MKNIHYSFITITSILISIFFSSSSAHFFPNLTSIPKTFIPNKTSWDGFNKLLGCHAGQNLPGISKIKQYFQQFGYCTYTSTNFTDDFDDILESAIKKYQLNFNLNVTGQLDAQTLSHVILPRCGNPDIVNETSTMNSGKVNSSDGTTKHVHTVAHYSFFPGRPRWPPSKSELTYAFEPRNQLPENVKTVFGRAFERWSEVTTLSFIETTSYGSADIKIGFFNGDHGDGEPFDGVLGTLAHAFSPPSGRFHLDGDENWVLDGNFVSAPSSIISAVDLESVAVHEIGHLLGLGHSSVEGSIMYPTISSNTRKVELVDDDIQGIQSLYGSNPNYNGSQPTLNPSPDGSWGENDTSRADSLMGSFWVYSLILVASGFVIDSLL</sequence>
<evidence type="ECO:0000256" key="4">
    <source>
        <dbReference type="ARBA" id="ARBA00022729"/>
    </source>
</evidence>
<reference evidence="16 17" key="1">
    <citation type="submission" date="2024-01" db="EMBL/GenBank/DDBJ databases">
        <title>The complete chloroplast genome sequence of Lithospermum erythrorhizon: insights into the phylogenetic relationship among Boraginaceae species and the maternal lineages of purple gromwells.</title>
        <authorList>
            <person name="Okada T."/>
            <person name="Watanabe K."/>
        </authorList>
    </citation>
    <scope>NUCLEOTIDE SEQUENCE [LARGE SCALE GENOMIC DNA]</scope>
</reference>
<keyword evidence="8" id="KW-0865">Zymogen</keyword>
<dbReference type="Proteomes" id="UP001454036">
    <property type="component" value="Unassembled WGS sequence"/>
</dbReference>
<feature type="binding site" evidence="11">
    <location>
        <position position="252"/>
    </location>
    <ligand>
        <name>Ca(2+)</name>
        <dbReference type="ChEBI" id="CHEBI:29108"/>
        <label>3</label>
    </ligand>
</feature>
<dbReference type="GO" id="GO:0006508">
    <property type="term" value="P:proteolysis"/>
    <property type="evidence" value="ECO:0007669"/>
    <property type="project" value="UniProtKB-KW"/>
</dbReference>
<feature type="binding site" evidence="11">
    <location>
        <position position="225"/>
    </location>
    <ligand>
        <name>Zn(2+)</name>
        <dbReference type="ChEBI" id="CHEBI:29105"/>
        <label>1</label>
    </ligand>
</feature>
<feature type="binding site" evidence="11">
    <location>
        <position position="232"/>
    </location>
    <ligand>
        <name>Ca(2+)</name>
        <dbReference type="ChEBI" id="CHEBI:29108"/>
        <label>3</label>
    </ligand>
</feature>
<dbReference type="SUPFAM" id="SSF55486">
    <property type="entry name" value="Metalloproteases ('zincins'), catalytic domain"/>
    <property type="match status" value="1"/>
</dbReference>
<dbReference type="GO" id="GO:0030198">
    <property type="term" value="P:extracellular matrix organization"/>
    <property type="evidence" value="ECO:0007669"/>
    <property type="project" value="TreeGrafter"/>
</dbReference>
<dbReference type="CDD" id="cd04278">
    <property type="entry name" value="ZnMc_MMP"/>
    <property type="match status" value="1"/>
</dbReference>
<protein>
    <submittedName>
        <fullName evidence="16">Metalloprotease</fullName>
    </submittedName>
</protein>
<dbReference type="PANTHER" id="PTHR10201:SF272">
    <property type="entry name" value="METALLOENDOPROTEINASE 5-MMP"/>
    <property type="match status" value="1"/>
</dbReference>
<feature type="binding site" evidence="11">
    <location>
        <position position="292"/>
    </location>
    <ligand>
        <name>Zn(2+)</name>
        <dbReference type="ChEBI" id="CHEBI:29105"/>
        <label>2</label>
        <note>catalytic</note>
    </ligand>
</feature>
<evidence type="ECO:0000313" key="16">
    <source>
        <dbReference type="EMBL" id="GAA0162230.1"/>
    </source>
</evidence>
<feature type="region of interest" description="Disordered" evidence="13">
    <location>
        <begin position="325"/>
        <end position="350"/>
    </location>
</feature>
<evidence type="ECO:0000256" key="11">
    <source>
        <dbReference type="PIRSR" id="PIRSR621190-2"/>
    </source>
</evidence>
<gene>
    <name evidence="16" type="ORF">LIER_18365</name>
</gene>
<evidence type="ECO:0000256" key="1">
    <source>
        <dbReference type="ARBA" id="ARBA00009614"/>
    </source>
</evidence>
<feature type="binding site" evidence="11">
    <location>
        <position position="240"/>
    </location>
    <ligand>
        <name>Zn(2+)</name>
        <dbReference type="ChEBI" id="CHEBI:29105"/>
        <label>1</label>
    </ligand>
</feature>